<feature type="transmembrane region" description="Helical" evidence="1">
    <location>
        <begin position="115"/>
        <end position="133"/>
    </location>
</feature>
<feature type="transmembrane region" description="Helical" evidence="1">
    <location>
        <begin position="270"/>
        <end position="302"/>
    </location>
</feature>
<dbReference type="eggNOG" id="ENOG5033XAD">
    <property type="taxonomic scope" value="Bacteria"/>
</dbReference>
<feature type="transmembrane region" description="Helical" evidence="1">
    <location>
        <begin position="226"/>
        <end position="243"/>
    </location>
</feature>
<dbReference type="OrthoDB" id="8266279at2"/>
<sequence>MPGSAPPVPPRRISRPLWLSQPGRLSGMTPPVAIGVLALLVGLIAGMLWTGGDADPVADRLAPISAAILDHVRHGQDFYSAAIDALRENGRPLRPVLLAVPLPALPVTLSLLPPLVGQLLLVLLGLAVIAGWARRCWPLIEGRGPRALAIVLLVAGLYPALDRAMVSVPEVWAALLIALSLVQRRPDAMPTAVALGLAAMILSPLALLHALLMGFLAWRAGAEREATGWIGATAVAMILYAAHAHRLNAMVGPIDPAIASPIALQSPGEWLAAIASASGVGALPAVIILPLAVLAALGWAHWRQPVARRTGITLAAYALFGLLTGAPAFALAVAPLIFLGVVFAPDAVRELIAAARDRRRITVTRVVR</sequence>
<keyword evidence="1" id="KW-0812">Transmembrane</keyword>
<keyword evidence="3" id="KW-1185">Reference proteome</keyword>
<feature type="transmembrane region" description="Helical" evidence="1">
    <location>
        <begin position="192"/>
        <end position="214"/>
    </location>
</feature>
<dbReference type="EMBL" id="BBPI01000079">
    <property type="protein sequence ID" value="GAM02349.1"/>
    <property type="molecule type" value="Genomic_DNA"/>
</dbReference>
<feature type="transmembrane region" description="Helical" evidence="1">
    <location>
        <begin position="314"/>
        <end position="343"/>
    </location>
</feature>
<evidence type="ECO:0000256" key="1">
    <source>
        <dbReference type="SAM" id="Phobius"/>
    </source>
</evidence>
<feature type="transmembrane region" description="Helical" evidence="1">
    <location>
        <begin position="32"/>
        <end position="51"/>
    </location>
</feature>
<evidence type="ECO:0000313" key="2">
    <source>
        <dbReference type="EMBL" id="GAM02349.1"/>
    </source>
</evidence>
<dbReference type="AlphaFoldDB" id="A0A0A1WBP3"/>
<organism evidence="2 3">
    <name type="scientific">Sphingomonas parapaucimobilis NBRC 15100</name>
    <dbReference type="NCBI Taxonomy" id="1219049"/>
    <lineage>
        <taxon>Bacteria</taxon>
        <taxon>Pseudomonadati</taxon>
        <taxon>Pseudomonadota</taxon>
        <taxon>Alphaproteobacteria</taxon>
        <taxon>Sphingomonadales</taxon>
        <taxon>Sphingomonadaceae</taxon>
        <taxon>Sphingomonas</taxon>
    </lineage>
</organism>
<protein>
    <recommendedName>
        <fullName evidence="4">DUF2029 domain-containing protein</fullName>
    </recommendedName>
</protein>
<keyword evidence="1" id="KW-0472">Membrane</keyword>
<evidence type="ECO:0008006" key="4">
    <source>
        <dbReference type="Google" id="ProtNLM"/>
    </source>
</evidence>
<name>A0A0A1WBP3_9SPHN</name>
<dbReference type="RefSeq" id="WP_052811578.1">
    <property type="nucleotide sequence ID" value="NZ_BBPI01000079.1"/>
</dbReference>
<evidence type="ECO:0000313" key="3">
    <source>
        <dbReference type="Proteomes" id="UP000032305"/>
    </source>
</evidence>
<dbReference type="Proteomes" id="UP000032305">
    <property type="component" value="Unassembled WGS sequence"/>
</dbReference>
<gene>
    <name evidence="2" type="ORF">SP5_079_00110</name>
</gene>
<proteinExistence type="predicted"/>
<feature type="transmembrane region" description="Helical" evidence="1">
    <location>
        <begin position="145"/>
        <end position="161"/>
    </location>
</feature>
<comment type="caution">
    <text evidence="2">The sequence shown here is derived from an EMBL/GenBank/DDBJ whole genome shotgun (WGS) entry which is preliminary data.</text>
</comment>
<accession>A0A0A1WBP3</accession>
<reference evidence="2 3" key="1">
    <citation type="submission" date="2014-11" db="EMBL/GenBank/DDBJ databases">
        <title>Whole genome shotgun sequence of Sphingomonas parapaucimobilis NBRC 15100.</title>
        <authorList>
            <person name="Katano-Makiyama Y."/>
            <person name="Hosoyama A."/>
            <person name="Hashimoto M."/>
            <person name="Hosoyama Y."/>
            <person name="Noguchi M."/>
            <person name="Numata M."/>
            <person name="Tsuchikane K."/>
            <person name="Hirakata S."/>
            <person name="Uohara A."/>
            <person name="Shimodaira J."/>
            <person name="Ohji S."/>
            <person name="Ichikawa N."/>
            <person name="Kimura A."/>
            <person name="Yamazoe A."/>
            <person name="Fujita N."/>
        </authorList>
    </citation>
    <scope>NUCLEOTIDE SEQUENCE [LARGE SCALE GENOMIC DNA]</scope>
    <source>
        <strain evidence="2 3">NBRC 15100</strain>
    </source>
</reference>
<keyword evidence="1" id="KW-1133">Transmembrane helix</keyword>